<organism evidence="8 9">
    <name type="scientific">Algoriphagus aquimarinus</name>
    <dbReference type="NCBI Taxonomy" id="237018"/>
    <lineage>
        <taxon>Bacteria</taxon>
        <taxon>Pseudomonadati</taxon>
        <taxon>Bacteroidota</taxon>
        <taxon>Cytophagia</taxon>
        <taxon>Cytophagales</taxon>
        <taxon>Cyclobacteriaceae</taxon>
        <taxon>Algoriphagus</taxon>
    </lineage>
</organism>
<dbReference type="Proteomes" id="UP000198790">
    <property type="component" value="Unassembled WGS sequence"/>
</dbReference>
<dbReference type="STRING" id="237018.SAMN04489723_112125"/>
<evidence type="ECO:0000256" key="5">
    <source>
        <dbReference type="ARBA" id="ARBA00022694"/>
    </source>
</evidence>
<name>A0A1I1BF38_9BACT</name>
<dbReference type="Gene3D" id="3.40.50.150">
    <property type="entry name" value="Vaccinia Virus protein VP39"/>
    <property type="match status" value="1"/>
</dbReference>
<dbReference type="OrthoDB" id="5383291at2"/>
<dbReference type="InterPro" id="IPR050210">
    <property type="entry name" value="tRNA_Adenine-N(6)_MTase"/>
</dbReference>
<dbReference type="InterPro" id="IPR007848">
    <property type="entry name" value="Small_mtfrase_dom"/>
</dbReference>
<gene>
    <name evidence="8" type="ORF">SAMN04489723_112125</name>
</gene>
<dbReference type="CDD" id="cd02440">
    <property type="entry name" value="AdoMet_MTases"/>
    <property type="match status" value="1"/>
</dbReference>
<keyword evidence="4 6" id="KW-0949">S-adenosyl-L-methionine</keyword>
<keyword evidence="2 6" id="KW-0489">Methyltransferase</keyword>
<evidence type="ECO:0000256" key="6">
    <source>
        <dbReference type="HAMAP-Rule" id="MF_01872"/>
    </source>
</evidence>
<dbReference type="InterPro" id="IPR022882">
    <property type="entry name" value="tRNA_adenine-N6_MeTrfase"/>
</dbReference>
<dbReference type="RefSeq" id="WP_092899080.1">
    <property type="nucleotide sequence ID" value="NZ_FOKK01000012.1"/>
</dbReference>
<dbReference type="Pfam" id="PF05175">
    <property type="entry name" value="MTS"/>
    <property type="match status" value="1"/>
</dbReference>
<dbReference type="GO" id="GO:0032259">
    <property type="term" value="P:methylation"/>
    <property type="evidence" value="ECO:0007669"/>
    <property type="project" value="UniProtKB-KW"/>
</dbReference>
<evidence type="ECO:0000256" key="2">
    <source>
        <dbReference type="ARBA" id="ARBA00022603"/>
    </source>
</evidence>
<evidence type="ECO:0000313" key="8">
    <source>
        <dbReference type="EMBL" id="SFB48256.1"/>
    </source>
</evidence>
<protein>
    <recommendedName>
        <fullName evidence="6">tRNA1(Val) (adenine(37)-N6)-methyltransferase</fullName>
        <ecNumber evidence="6">2.1.1.223</ecNumber>
    </recommendedName>
    <alternativeName>
        <fullName evidence="6">tRNA m6A37 methyltransferase</fullName>
    </alternativeName>
</protein>
<dbReference type="PANTHER" id="PTHR47739">
    <property type="entry name" value="TRNA1(VAL) (ADENINE(37)-N6)-METHYLTRANSFERASE"/>
    <property type="match status" value="1"/>
</dbReference>
<dbReference type="GO" id="GO:0008033">
    <property type="term" value="P:tRNA processing"/>
    <property type="evidence" value="ECO:0007669"/>
    <property type="project" value="UniProtKB-UniRule"/>
</dbReference>
<accession>A0A1I1BF38</accession>
<reference evidence="8 9" key="1">
    <citation type="submission" date="2016-10" db="EMBL/GenBank/DDBJ databases">
        <authorList>
            <person name="de Groot N.N."/>
        </authorList>
    </citation>
    <scope>NUCLEOTIDE SEQUENCE [LARGE SCALE GENOMIC DNA]</scope>
    <source>
        <strain evidence="8 9">DSM 23399</strain>
    </source>
</reference>
<dbReference type="HAMAP" id="MF_01872">
    <property type="entry name" value="tRNA_methyltr_YfiC"/>
    <property type="match status" value="1"/>
</dbReference>
<dbReference type="PANTHER" id="PTHR47739:SF1">
    <property type="entry name" value="TRNA1(VAL) (ADENINE(37)-N6)-METHYLTRANSFERASE"/>
    <property type="match status" value="1"/>
</dbReference>
<dbReference type="InterPro" id="IPR002052">
    <property type="entry name" value="DNA_methylase_N6_adenine_CS"/>
</dbReference>
<dbReference type="AlphaFoldDB" id="A0A1I1BF38"/>
<feature type="domain" description="Methyltransferase small" evidence="7">
    <location>
        <begin position="27"/>
        <end position="130"/>
    </location>
</feature>
<comment type="similarity">
    <text evidence="6">Belongs to the methyltransferase superfamily. tRNA (adenine-N(6)-)-methyltransferase family.</text>
</comment>
<keyword evidence="9" id="KW-1185">Reference proteome</keyword>
<dbReference type="PROSITE" id="PS00092">
    <property type="entry name" value="N6_MTASE"/>
    <property type="match status" value="1"/>
</dbReference>
<keyword evidence="5 6" id="KW-0819">tRNA processing</keyword>
<evidence type="ECO:0000313" key="9">
    <source>
        <dbReference type="Proteomes" id="UP000198790"/>
    </source>
</evidence>
<dbReference type="GO" id="GO:0005737">
    <property type="term" value="C:cytoplasm"/>
    <property type="evidence" value="ECO:0007669"/>
    <property type="project" value="UniProtKB-SubCell"/>
</dbReference>
<dbReference type="EC" id="2.1.1.223" evidence="6"/>
<evidence type="ECO:0000259" key="7">
    <source>
        <dbReference type="Pfam" id="PF05175"/>
    </source>
</evidence>
<comment type="subcellular location">
    <subcellularLocation>
        <location evidence="6">Cytoplasm</location>
    </subcellularLocation>
</comment>
<keyword evidence="1 6" id="KW-0963">Cytoplasm</keyword>
<dbReference type="EMBL" id="FOKK01000012">
    <property type="protein sequence ID" value="SFB48256.1"/>
    <property type="molecule type" value="Genomic_DNA"/>
</dbReference>
<evidence type="ECO:0000256" key="3">
    <source>
        <dbReference type="ARBA" id="ARBA00022679"/>
    </source>
</evidence>
<dbReference type="PRINTS" id="PR00507">
    <property type="entry name" value="N12N6MTFRASE"/>
</dbReference>
<evidence type="ECO:0000256" key="1">
    <source>
        <dbReference type="ARBA" id="ARBA00022490"/>
    </source>
</evidence>
<dbReference type="GO" id="GO:0016430">
    <property type="term" value="F:tRNA (adenine-N6)-methyltransferase activity"/>
    <property type="evidence" value="ECO:0007669"/>
    <property type="project" value="UniProtKB-UniRule"/>
</dbReference>
<comment type="catalytic activity">
    <reaction evidence="6">
        <text>adenosine(37) in tRNA1(Val) + S-adenosyl-L-methionine = N(6)-methyladenosine(37) in tRNA1(Val) + S-adenosyl-L-homocysteine + H(+)</text>
        <dbReference type="Rhea" id="RHEA:43160"/>
        <dbReference type="Rhea" id="RHEA-COMP:10369"/>
        <dbReference type="Rhea" id="RHEA-COMP:10370"/>
        <dbReference type="ChEBI" id="CHEBI:15378"/>
        <dbReference type="ChEBI" id="CHEBI:57856"/>
        <dbReference type="ChEBI" id="CHEBI:59789"/>
        <dbReference type="ChEBI" id="CHEBI:74411"/>
        <dbReference type="ChEBI" id="CHEBI:74449"/>
        <dbReference type="EC" id="2.1.1.223"/>
    </reaction>
</comment>
<dbReference type="InterPro" id="IPR029063">
    <property type="entry name" value="SAM-dependent_MTases_sf"/>
</dbReference>
<proteinExistence type="inferred from homology"/>
<evidence type="ECO:0000256" key="4">
    <source>
        <dbReference type="ARBA" id="ARBA00022691"/>
    </source>
</evidence>
<sequence length="237" mass="26848">MANSWFQFQQFRINQDRCAMKISTDAVMLGALAHAISTREILDIGTGTGVIALMLAQRFPEAKVQAVEIDSEAASQALENFRANTFSDRMQLWEGRFQDFEAQLNYDLIVSNPPYFPDHLKSSDVQRNMALHTDELSFDDLLGKVIQLLKEDGQFWVILPPRQMQDFQTEAVKKGLFLKTKFTLQDKPGKRIQREICAFSKSQNEVETSGIFIKNEDGTPHESYAKVVSGFLLGFGV</sequence>
<dbReference type="SUPFAM" id="SSF53335">
    <property type="entry name" value="S-adenosyl-L-methionine-dependent methyltransferases"/>
    <property type="match status" value="1"/>
</dbReference>
<comment type="function">
    <text evidence="6">Specifically methylates the adenine in position 37 of tRNA(1)(Val) (anticodon cmo5UAC).</text>
</comment>
<keyword evidence="3 6" id="KW-0808">Transferase</keyword>
<dbReference type="GO" id="GO:0003676">
    <property type="term" value="F:nucleic acid binding"/>
    <property type="evidence" value="ECO:0007669"/>
    <property type="project" value="InterPro"/>
</dbReference>